<accession>A0A250J1K4</accession>
<dbReference type="InterPro" id="IPR014016">
    <property type="entry name" value="UvrD-like_ATP-bd"/>
</dbReference>
<dbReference type="GO" id="GO:0043138">
    <property type="term" value="F:3'-5' DNA helicase activity"/>
    <property type="evidence" value="ECO:0007669"/>
    <property type="project" value="TreeGrafter"/>
</dbReference>
<dbReference type="GO" id="GO:0005829">
    <property type="term" value="C:cytosol"/>
    <property type="evidence" value="ECO:0007669"/>
    <property type="project" value="TreeGrafter"/>
</dbReference>
<gene>
    <name evidence="7" type="ORF">CYFUS_002748</name>
</gene>
<evidence type="ECO:0000256" key="5">
    <source>
        <dbReference type="PROSITE-ProRule" id="PRU00560"/>
    </source>
</evidence>
<dbReference type="RefSeq" id="WP_095985656.1">
    <property type="nucleotide sequence ID" value="NZ_CP022098.1"/>
</dbReference>
<dbReference type="Gene3D" id="3.40.50.300">
    <property type="entry name" value="P-loop containing nucleotide triphosphate hydrolases"/>
    <property type="match status" value="2"/>
</dbReference>
<evidence type="ECO:0000256" key="4">
    <source>
        <dbReference type="ARBA" id="ARBA00022840"/>
    </source>
</evidence>
<dbReference type="Pfam" id="PF00580">
    <property type="entry name" value="UvrD-helicase"/>
    <property type="match status" value="1"/>
</dbReference>
<dbReference type="Pfam" id="PF13538">
    <property type="entry name" value="UvrD_C_2"/>
    <property type="match status" value="1"/>
</dbReference>
<dbReference type="SUPFAM" id="SSF52540">
    <property type="entry name" value="P-loop containing nucleoside triphosphate hydrolases"/>
    <property type="match status" value="1"/>
</dbReference>
<evidence type="ECO:0000259" key="6">
    <source>
        <dbReference type="PROSITE" id="PS51198"/>
    </source>
</evidence>
<sequence length="712" mass="77218">MSTSDGELSPEEQAIIAEEEAVLRRVLAAVEGARLRSGHRKQETEDLITRLQELRDDAATAAVADLPHLFFQMDQTRALLERQETARLPELGAPYFAHLRVAGTTGDRDYLLGRTSFADVSADVRIIDWRFAPVARVFYLYGEGDSYEEWFGERLSEGTVKVRRLVVIERGILSRVQIGTRVLVRGPGGVWRRLGAGRGSQLEGGTGTAVRPGQLGVGRGTQQREGALDVTALLDAEQFEAVNVAADQPLLVLGSAGSGKTTVALHRLAKIAFDEAERYPESRMKVIVPEEGLARLSRRLLAPLGLGKVSVETLDSWAALAARVAFGAKALKPWEDTPPLVAKLKRHPALRRALAARLGVLSSSATALPRLRKRLAELFTDRRFLENVVAHSGGDLPSTAVDETVRHTMLQIATPLAHELEGVDPDRLQTLDGKSLESDTPDELAGTVDVEDLPLLLFLRAQAGSLGAVGRLVHVVLDETEDFSLVELFVVGRLLGEARSCTLAGDEMQQTSTSFAGWPAVLAELGIQDAATCRLQVSYRCPAPITALARQVLGAQAPGEPPTAGREGAPVGLHHFPDEAQAWLFIGEALRDLLEREPQASVAVIASGREQARAFHRVISDMSWARLVLEGDFSFEPGVDVTDVDNVKGLEFDYVVIPDATAQAYPAHDEARRRLHIAITRASHQLWLVSAGVRSPLLAGVWRDGGSPSESI</sequence>
<dbReference type="InterPro" id="IPR027785">
    <property type="entry name" value="UvrD-like_helicase_C"/>
</dbReference>
<dbReference type="PANTHER" id="PTHR11070">
    <property type="entry name" value="UVRD / RECB / PCRA DNA HELICASE FAMILY MEMBER"/>
    <property type="match status" value="1"/>
</dbReference>
<keyword evidence="3 5" id="KW-0347">Helicase</keyword>
<dbReference type="EMBL" id="CP022098">
    <property type="protein sequence ID" value="ATB37327.1"/>
    <property type="molecule type" value="Genomic_DNA"/>
</dbReference>
<dbReference type="AlphaFoldDB" id="A0A250J1K4"/>
<dbReference type="InterPro" id="IPR000212">
    <property type="entry name" value="DNA_helicase_UvrD/REP"/>
</dbReference>
<dbReference type="GO" id="GO:0003677">
    <property type="term" value="F:DNA binding"/>
    <property type="evidence" value="ECO:0007669"/>
    <property type="project" value="InterPro"/>
</dbReference>
<dbReference type="InterPro" id="IPR027417">
    <property type="entry name" value="P-loop_NTPase"/>
</dbReference>
<evidence type="ECO:0000256" key="3">
    <source>
        <dbReference type="ARBA" id="ARBA00022806"/>
    </source>
</evidence>
<reference evidence="7 8" key="1">
    <citation type="submission" date="2017-06" db="EMBL/GenBank/DDBJ databases">
        <title>Sequencing and comparative analysis of myxobacterial genomes.</title>
        <authorList>
            <person name="Rupp O."/>
            <person name="Goesmann A."/>
            <person name="Sogaard-Andersen L."/>
        </authorList>
    </citation>
    <scope>NUCLEOTIDE SEQUENCE [LARGE SCALE GENOMIC DNA]</scope>
    <source>
        <strain evidence="7 8">DSM 52655</strain>
    </source>
</reference>
<dbReference type="GO" id="GO:0005524">
    <property type="term" value="F:ATP binding"/>
    <property type="evidence" value="ECO:0007669"/>
    <property type="project" value="UniProtKB-UniRule"/>
</dbReference>
<keyword evidence="1 5" id="KW-0547">Nucleotide-binding</keyword>
<dbReference type="GO" id="GO:0000725">
    <property type="term" value="P:recombinational repair"/>
    <property type="evidence" value="ECO:0007669"/>
    <property type="project" value="TreeGrafter"/>
</dbReference>
<keyword evidence="4 5" id="KW-0067">ATP-binding</keyword>
<dbReference type="KEGG" id="cfus:CYFUS_002748"/>
<feature type="binding site" evidence="5">
    <location>
        <begin position="254"/>
        <end position="261"/>
    </location>
    <ligand>
        <name>ATP</name>
        <dbReference type="ChEBI" id="CHEBI:30616"/>
    </ligand>
</feature>
<keyword evidence="2 5" id="KW-0378">Hydrolase</keyword>
<evidence type="ECO:0000313" key="8">
    <source>
        <dbReference type="Proteomes" id="UP000217257"/>
    </source>
</evidence>
<dbReference type="PANTHER" id="PTHR11070:SF45">
    <property type="entry name" value="DNA 3'-5' HELICASE"/>
    <property type="match status" value="1"/>
</dbReference>
<protein>
    <submittedName>
        <fullName evidence="7">UvrD/REP helicase</fullName>
    </submittedName>
</protein>
<name>A0A250J1K4_9BACT</name>
<proteinExistence type="predicted"/>
<evidence type="ECO:0000313" key="7">
    <source>
        <dbReference type="EMBL" id="ATB37327.1"/>
    </source>
</evidence>
<dbReference type="PROSITE" id="PS51198">
    <property type="entry name" value="UVRD_HELICASE_ATP_BIND"/>
    <property type="match status" value="1"/>
</dbReference>
<dbReference type="GO" id="GO:0016787">
    <property type="term" value="F:hydrolase activity"/>
    <property type="evidence" value="ECO:0007669"/>
    <property type="project" value="UniProtKB-UniRule"/>
</dbReference>
<feature type="domain" description="UvrD-like helicase ATP-binding" evidence="6">
    <location>
        <begin position="233"/>
        <end position="542"/>
    </location>
</feature>
<dbReference type="Proteomes" id="UP000217257">
    <property type="component" value="Chromosome"/>
</dbReference>
<evidence type="ECO:0000256" key="1">
    <source>
        <dbReference type="ARBA" id="ARBA00022741"/>
    </source>
</evidence>
<organism evidence="7 8">
    <name type="scientific">Cystobacter fuscus</name>
    <dbReference type="NCBI Taxonomy" id="43"/>
    <lineage>
        <taxon>Bacteria</taxon>
        <taxon>Pseudomonadati</taxon>
        <taxon>Myxococcota</taxon>
        <taxon>Myxococcia</taxon>
        <taxon>Myxococcales</taxon>
        <taxon>Cystobacterineae</taxon>
        <taxon>Archangiaceae</taxon>
        <taxon>Cystobacter</taxon>
    </lineage>
</organism>
<evidence type="ECO:0000256" key="2">
    <source>
        <dbReference type="ARBA" id="ARBA00022801"/>
    </source>
</evidence>